<organism evidence="1 2">
    <name type="scientific">Rhabditophanes sp. KR3021</name>
    <dbReference type="NCBI Taxonomy" id="114890"/>
    <lineage>
        <taxon>Eukaryota</taxon>
        <taxon>Metazoa</taxon>
        <taxon>Ecdysozoa</taxon>
        <taxon>Nematoda</taxon>
        <taxon>Chromadorea</taxon>
        <taxon>Rhabditida</taxon>
        <taxon>Tylenchina</taxon>
        <taxon>Panagrolaimomorpha</taxon>
        <taxon>Strongyloidoidea</taxon>
        <taxon>Alloionematidae</taxon>
        <taxon>Rhabditophanes</taxon>
    </lineage>
</organism>
<proteinExistence type="predicted"/>
<dbReference type="WBParaSite" id="RSKR_0000279900.2">
    <property type="protein sequence ID" value="RSKR_0000279900.2"/>
    <property type="gene ID" value="RSKR_0000279900"/>
</dbReference>
<dbReference type="Proteomes" id="UP000095286">
    <property type="component" value="Unplaced"/>
</dbReference>
<protein>
    <submittedName>
        <fullName evidence="2">Aurora kinase</fullName>
    </submittedName>
</protein>
<accession>A0AC35TNR0</accession>
<reference evidence="2" key="1">
    <citation type="submission" date="2016-11" db="UniProtKB">
        <authorList>
            <consortium name="WormBaseParasite"/>
        </authorList>
    </citation>
    <scope>IDENTIFICATION</scope>
    <source>
        <strain evidence="2">KR3021</strain>
    </source>
</reference>
<evidence type="ECO:0000313" key="1">
    <source>
        <dbReference type="Proteomes" id="UP000095286"/>
    </source>
</evidence>
<name>A0AC35TNR0_9BILA</name>
<evidence type="ECO:0000313" key="2">
    <source>
        <dbReference type="WBParaSite" id="RSKR_0000279900.2"/>
    </source>
</evidence>
<sequence>MSEAVGKENHLSPVSEELEILEKDGTKRKMWVLDDFEIGRCLGKGKFGNVYLAREKHSRFVVALKVLFKEQIEKFQVRVQIKREIEIQFHLRHQNILRLYGYFYDNLRIYLILEYASRGTLFSYLQSKKTLKNSVAAKYLFQLTDALDYCHNLNVIHRDIKPENLIISAKDDLKIADFGWSVYTPDSRRQTVCGTLDYLPPEMIGGKDKGTYDYTVDNWAVGVLLYEMLVGKPPFEQEDQTDTLKSIAKASYTIPEFVPQDASWIINSLLKAIPSERVSLDEVKKSAYITKNYVNS</sequence>